<comment type="caution">
    <text evidence="1">The sequence shown here is derived from an EMBL/GenBank/DDBJ whole genome shotgun (WGS) entry which is preliminary data.</text>
</comment>
<dbReference type="PROSITE" id="PS51257">
    <property type="entry name" value="PROKAR_LIPOPROTEIN"/>
    <property type="match status" value="1"/>
</dbReference>
<dbReference type="EMBL" id="VZBT01000106">
    <property type="protein sequence ID" value="MQO05373.1"/>
    <property type="molecule type" value="Genomic_DNA"/>
</dbReference>
<accession>A0AB35ZJ88</accession>
<dbReference type="AlphaFoldDB" id="A0AB35ZJ88"/>
<reference evidence="2" key="1">
    <citation type="submission" date="2019-09" db="EMBL/GenBank/DDBJ databases">
        <title>Distinct polysaccharide growth profiles of human intestinal Prevotella copri isolates.</title>
        <authorList>
            <person name="Fehlner-Peach H."/>
            <person name="Magnabosco C."/>
            <person name="Raghavan V."/>
            <person name="Scher J.U."/>
            <person name="Tett A."/>
            <person name="Cox L.M."/>
            <person name="Gottsegen C."/>
            <person name="Watters A."/>
            <person name="Wiltshire- Gordon J.D."/>
            <person name="Segata N."/>
            <person name="Bonneau R."/>
            <person name="Littman D.R."/>
        </authorList>
    </citation>
    <scope>NUCLEOTIDE SEQUENCE [LARGE SCALE GENOMIC DNA]</scope>
    <source>
        <strain evidence="2">iAK279</strain>
    </source>
</reference>
<name>A0AB35ZJ88_9BACT</name>
<evidence type="ECO:0000313" key="2">
    <source>
        <dbReference type="Proteomes" id="UP000390763"/>
    </source>
</evidence>
<protein>
    <recommendedName>
        <fullName evidence="3">Lipoprotein</fullName>
    </recommendedName>
</protein>
<gene>
    <name evidence="1" type="ORF">F7D62_15020</name>
</gene>
<dbReference type="RefSeq" id="WP_153088508.1">
    <property type="nucleotide sequence ID" value="NZ_VZAJ01000015.1"/>
</dbReference>
<evidence type="ECO:0008006" key="3">
    <source>
        <dbReference type="Google" id="ProtNLM"/>
    </source>
</evidence>
<sequence>MKAKSIITIALMAVLGLSSCDSNKSTVEDLTNQFIAAVKDGDKATAYDIYPAAKLYGDLLLPDSIEKGDLDIQKNEKDSSYIVSIKNTRMSKIIFKPTDNKTFKIINTFSVLKLDSVSNELALKTGVPIKKMPDLELGKLMLESSDFISYLINKYSNNMSLSLIKETGSYGWRRDATGLHCQIDRVSSSMFQY</sequence>
<proteinExistence type="predicted"/>
<organism evidence="1 2">
    <name type="scientific">Segatella copri</name>
    <dbReference type="NCBI Taxonomy" id="165179"/>
    <lineage>
        <taxon>Bacteria</taxon>
        <taxon>Pseudomonadati</taxon>
        <taxon>Bacteroidota</taxon>
        <taxon>Bacteroidia</taxon>
        <taxon>Bacteroidales</taxon>
        <taxon>Prevotellaceae</taxon>
        <taxon>Segatella</taxon>
    </lineage>
</organism>
<dbReference type="Proteomes" id="UP000390763">
    <property type="component" value="Unassembled WGS sequence"/>
</dbReference>
<evidence type="ECO:0000313" key="1">
    <source>
        <dbReference type="EMBL" id="MQO05373.1"/>
    </source>
</evidence>